<reference evidence="1" key="1">
    <citation type="submission" date="2022-12" db="EMBL/GenBank/DDBJ databases">
        <title>Development of a Multilocus Sequence Typing Scheme for Bacteroides fragilis Based on Whole Genome Sequencing Data and Clinical Application.</title>
        <authorList>
            <person name="Nielsen F.D."/>
            <person name="Justesen U.S."/>
        </authorList>
    </citation>
    <scope>NUCLEOTIDE SEQUENCE</scope>
    <source>
        <strain evidence="1">BF_BC_VIB_DK_2012_57</strain>
    </source>
</reference>
<gene>
    <name evidence="1" type="ORF">O1420_17835</name>
</gene>
<dbReference type="EMBL" id="JAPUAV010000015">
    <property type="protein sequence ID" value="MCZ2573235.1"/>
    <property type="molecule type" value="Genomic_DNA"/>
</dbReference>
<name>A0A9Q4ISY5_BACFG</name>
<dbReference type="AlphaFoldDB" id="A0A9Q4ISY5"/>
<protein>
    <submittedName>
        <fullName evidence="1">Uncharacterized protein</fullName>
    </submittedName>
</protein>
<evidence type="ECO:0000313" key="1">
    <source>
        <dbReference type="EMBL" id="MCZ2573235.1"/>
    </source>
</evidence>
<dbReference type="OMA" id="LANIFLW"/>
<proteinExistence type="predicted"/>
<evidence type="ECO:0000313" key="2">
    <source>
        <dbReference type="Proteomes" id="UP001078742"/>
    </source>
</evidence>
<accession>A0A9Q4ISY5</accession>
<dbReference type="RefSeq" id="WP_011203009.1">
    <property type="nucleotide sequence ID" value="NZ_CP131535.1"/>
</dbReference>
<organism evidence="1 2">
    <name type="scientific">Bacteroides fragilis</name>
    <dbReference type="NCBI Taxonomy" id="817"/>
    <lineage>
        <taxon>Bacteria</taxon>
        <taxon>Pseudomonadati</taxon>
        <taxon>Bacteroidota</taxon>
        <taxon>Bacteroidia</taxon>
        <taxon>Bacteroidales</taxon>
        <taxon>Bacteroidaceae</taxon>
        <taxon>Bacteroides</taxon>
    </lineage>
</organism>
<comment type="caution">
    <text evidence="1">The sequence shown here is derived from an EMBL/GenBank/DDBJ whole genome shotgun (WGS) entry which is preliminary data.</text>
</comment>
<dbReference type="Proteomes" id="UP001078742">
    <property type="component" value="Unassembled WGS sequence"/>
</dbReference>
<sequence length="411" mass="48907">MLFIRKYYFEILILLITFFSVDQWNPIQIGNTFVIWLFDLLTICHIIKYKHKYFKPSNKRDYYIVSAYLIWFLFCVVRGLFVPENYWEWKQLILGSLSLSLPLFIYIFTNPNIVRKTLNFWLKYAIPAFFIFFIWVLGKDAYHFYFGPIFILICYFPILPKKWVFLCISLALLMVFSDFGARSQVLKTIAALLIGTSLLFYKYINNRVLQLSYWSCYIIPVVLLFLGYSGTFNIFQDMAQNEGKYVEIKIVNGEIRAEDLSVDTRTFIFEEVATSALRHNYLIWGRTPARGNDSRVFGYASETGKNERHSNEVCHPNVFTWLGIIGLLLYSFIYFQSSYLAFFKSRSIYMKLLGLFIAFRWAFGWIEDFNRFDIANISLWILIAMGFSKQFRQMDNLRFKRWLYNTLSLKK</sequence>